<dbReference type="EMBL" id="JAYRBN010000037">
    <property type="protein sequence ID" value="KAL2746227.1"/>
    <property type="molecule type" value="Genomic_DNA"/>
</dbReference>
<evidence type="ECO:0000256" key="2">
    <source>
        <dbReference type="ARBA" id="ARBA00005974"/>
    </source>
</evidence>
<dbReference type="PANTHER" id="PTHR11153:SF8">
    <property type="entry name" value="SIDEROFLEXIN-1"/>
    <property type="match status" value="1"/>
</dbReference>
<evidence type="ECO:0000256" key="3">
    <source>
        <dbReference type="ARBA" id="ARBA00022448"/>
    </source>
</evidence>
<keyword evidence="11" id="KW-1185">Reference proteome</keyword>
<feature type="transmembrane region" description="Helical" evidence="9">
    <location>
        <begin position="109"/>
        <end position="134"/>
    </location>
</feature>
<evidence type="ECO:0000256" key="8">
    <source>
        <dbReference type="ARBA" id="ARBA00023136"/>
    </source>
</evidence>
<dbReference type="Pfam" id="PF03820">
    <property type="entry name" value="SFXNs"/>
    <property type="match status" value="1"/>
</dbReference>
<reference evidence="10 11" key="1">
    <citation type="journal article" date="2024" name="Ann. Entomol. Soc. Am.">
        <title>Genomic analyses of the southern and eastern yellowjacket wasps (Hymenoptera: Vespidae) reveal evolutionary signatures of social life.</title>
        <authorList>
            <person name="Catto M.A."/>
            <person name="Caine P.B."/>
            <person name="Orr S.E."/>
            <person name="Hunt B.G."/>
            <person name="Goodisman M.A.D."/>
        </authorList>
    </citation>
    <scope>NUCLEOTIDE SEQUENCE [LARGE SCALE GENOMIC DNA]</scope>
    <source>
        <strain evidence="10">232</strain>
        <tissue evidence="10">Head and thorax</tissue>
    </source>
</reference>
<keyword evidence="7" id="KW-0496">Mitochondrion</keyword>
<comment type="caution">
    <text evidence="10">The sequence shown here is derived from an EMBL/GenBank/DDBJ whole genome shotgun (WGS) entry which is preliminary data.</text>
</comment>
<accession>A0ABD2CMA6</accession>
<dbReference type="Proteomes" id="UP001607303">
    <property type="component" value="Unassembled WGS sequence"/>
</dbReference>
<evidence type="ECO:0000256" key="5">
    <source>
        <dbReference type="ARBA" id="ARBA00022970"/>
    </source>
</evidence>
<evidence type="ECO:0000256" key="9">
    <source>
        <dbReference type="SAM" id="Phobius"/>
    </source>
</evidence>
<sequence>MSEQTCPTWPGLGRLSGSNSGCGCQKLQQEINIPLMRITELQNGIELQNESGIEVGERRSQPSCYREFLWLRPVWIYIKTIILFYITVLSLIIMNYIEKRNILQKVKWATAPIQVIICRICLTFAIPLCCALFVQRVPISVDKLKSEVQKEVRSRDPGLQIIYYNKVF</sequence>
<comment type="subcellular location">
    <subcellularLocation>
        <location evidence="1">Mitochondrion membrane</location>
        <topology evidence="1">Multi-pass membrane protein</topology>
    </subcellularLocation>
</comment>
<gene>
    <name evidence="10" type="ORF">V1477_004597</name>
</gene>
<proteinExistence type="inferred from homology"/>
<dbReference type="GO" id="GO:0006865">
    <property type="term" value="P:amino acid transport"/>
    <property type="evidence" value="ECO:0007669"/>
    <property type="project" value="UniProtKB-KW"/>
</dbReference>
<evidence type="ECO:0000313" key="11">
    <source>
        <dbReference type="Proteomes" id="UP001607303"/>
    </source>
</evidence>
<keyword evidence="6 9" id="KW-1133">Transmembrane helix</keyword>
<dbReference type="GO" id="GO:0031966">
    <property type="term" value="C:mitochondrial membrane"/>
    <property type="evidence" value="ECO:0007669"/>
    <property type="project" value="UniProtKB-SubCell"/>
</dbReference>
<evidence type="ECO:0000256" key="6">
    <source>
        <dbReference type="ARBA" id="ARBA00022989"/>
    </source>
</evidence>
<keyword evidence="5" id="KW-0029">Amino-acid transport</keyword>
<evidence type="ECO:0000313" key="10">
    <source>
        <dbReference type="EMBL" id="KAL2746227.1"/>
    </source>
</evidence>
<protein>
    <submittedName>
        <fullName evidence="10">Sideroflexin-1</fullName>
    </submittedName>
</protein>
<organism evidence="10 11">
    <name type="scientific">Vespula maculifrons</name>
    <name type="common">Eastern yellow jacket</name>
    <name type="synonym">Wasp</name>
    <dbReference type="NCBI Taxonomy" id="7453"/>
    <lineage>
        <taxon>Eukaryota</taxon>
        <taxon>Metazoa</taxon>
        <taxon>Ecdysozoa</taxon>
        <taxon>Arthropoda</taxon>
        <taxon>Hexapoda</taxon>
        <taxon>Insecta</taxon>
        <taxon>Pterygota</taxon>
        <taxon>Neoptera</taxon>
        <taxon>Endopterygota</taxon>
        <taxon>Hymenoptera</taxon>
        <taxon>Apocrita</taxon>
        <taxon>Aculeata</taxon>
        <taxon>Vespoidea</taxon>
        <taxon>Vespidae</taxon>
        <taxon>Vespinae</taxon>
        <taxon>Vespula</taxon>
    </lineage>
</organism>
<keyword evidence="8 9" id="KW-0472">Membrane</keyword>
<keyword evidence="3" id="KW-0813">Transport</keyword>
<dbReference type="InterPro" id="IPR004686">
    <property type="entry name" value="Mtc"/>
</dbReference>
<name>A0ABD2CMA6_VESMC</name>
<evidence type="ECO:0000256" key="7">
    <source>
        <dbReference type="ARBA" id="ARBA00023128"/>
    </source>
</evidence>
<evidence type="ECO:0000256" key="4">
    <source>
        <dbReference type="ARBA" id="ARBA00022692"/>
    </source>
</evidence>
<comment type="similarity">
    <text evidence="2">Belongs to the sideroflexin family.</text>
</comment>
<dbReference type="PANTHER" id="PTHR11153">
    <property type="entry name" value="SIDEROFLEXIN"/>
    <property type="match status" value="1"/>
</dbReference>
<evidence type="ECO:0000256" key="1">
    <source>
        <dbReference type="ARBA" id="ARBA00004225"/>
    </source>
</evidence>
<feature type="transmembrane region" description="Helical" evidence="9">
    <location>
        <begin position="75"/>
        <end position="97"/>
    </location>
</feature>
<keyword evidence="4 9" id="KW-0812">Transmembrane</keyword>
<dbReference type="AlphaFoldDB" id="A0ABD2CMA6"/>